<dbReference type="WBParaSite" id="PTRK_0000664050.1">
    <property type="protein sequence ID" value="PTRK_0000664050.1"/>
    <property type="gene ID" value="PTRK_0000664050"/>
</dbReference>
<evidence type="ECO:0000313" key="2">
    <source>
        <dbReference type="WBParaSite" id="PTRK_0000664050.1"/>
    </source>
</evidence>
<reference evidence="2" key="1">
    <citation type="submission" date="2017-02" db="UniProtKB">
        <authorList>
            <consortium name="WormBaseParasite"/>
        </authorList>
    </citation>
    <scope>IDENTIFICATION</scope>
</reference>
<keyword evidence="1" id="KW-1185">Reference proteome</keyword>
<dbReference type="AlphaFoldDB" id="A0A0N4ZFW2"/>
<protein>
    <submittedName>
        <fullName evidence="2">SH2 domain-containing protein</fullName>
    </submittedName>
</protein>
<organism evidence="1 2">
    <name type="scientific">Parastrongyloides trichosuri</name>
    <name type="common">Possum-specific nematode worm</name>
    <dbReference type="NCBI Taxonomy" id="131310"/>
    <lineage>
        <taxon>Eukaryota</taxon>
        <taxon>Metazoa</taxon>
        <taxon>Ecdysozoa</taxon>
        <taxon>Nematoda</taxon>
        <taxon>Chromadorea</taxon>
        <taxon>Rhabditida</taxon>
        <taxon>Tylenchina</taxon>
        <taxon>Panagrolaimomorpha</taxon>
        <taxon>Strongyloidoidea</taxon>
        <taxon>Strongyloididae</taxon>
        <taxon>Parastrongyloides</taxon>
    </lineage>
</organism>
<evidence type="ECO:0000313" key="1">
    <source>
        <dbReference type="Proteomes" id="UP000038045"/>
    </source>
</evidence>
<sequence length="406" mass="48062">MQYFPPEKTLLNCILKHGSGRKKGLFPCESVNRIPNFEETKRRLPMKSFYKELVPPIRKKSFNNQFHPKLFMNTFKNSINLNRRLIRELPFESLKQSRKRKYSKKKFDNTPYFVNDCISLAVSSLEIDNNKRDDNHNPHLSLFKPKFDNNINCEIINNEKEREKESQEKDEIIISSQIEFDHYSSKEDSNGQENSVNYKRNLLTENERFNGNIFPKIQVSSIKVQNVIYSNVSTQKTQLSNVDTGHFASQYISEQENFTKKDPLFCIPTQIIDKEDKFLDLHSMNWRRKKSMKKHKWSWLYDSFMNYLKKEENETQNKRYEMATNANLQVEKISLFASSLSWGIILLRRSDYETNRIVVIYSRKETNGTVNTQSKVVSCPMDGNTCIQTNYNMENRASTYRVYENI</sequence>
<proteinExistence type="predicted"/>
<dbReference type="Proteomes" id="UP000038045">
    <property type="component" value="Unplaced"/>
</dbReference>
<name>A0A0N4ZFW2_PARTI</name>
<accession>A0A0N4ZFW2</accession>